<dbReference type="InterPro" id="IPR015421">
    <property type="entry name" value="PyrdxlP-dep_Trfase_major"/>
</dbReference>
<gene>
    <name evidence="3" type="ORF">A1O1_03228</name>
</gene>
<evidence type="ECO:0000313" key="3">
    <source>
        <dbReference type="EMBL" id="EXJ94830.1"/>
    </source>
</evidence>
<dbReference type="PANTHER" id="PTHR42858">
    <property type="entry name" value="AMINOTRANSFERASE"/>
    <property type="match status" value="1"/>
</dbReference>
<feature type="domain" description="Aminotransferase class I/classII large" evidence="2">
    <location>
        <begin position="41"/>
        <end position="326"/>
    </location>
</feature>
<dbReference type="AlphaFoldDB" id="W9YYT3"/>
<dbReference type="GeneID" id="19158123"/>
<dbReference type="InterPro" id="IPR015424">
    <property type="entry name" value="PyrdxlP-dep_Trfase"/>
</dbReference>
<reference evidence="3 4" key="1">
    <citation type="submission" date="2013-03" db="EMBL/GenBank/DDBJ databases">
        <title>The Genome Sequence of Capronia coronata CBS 617.96.</title>
        <authorList>
            <consortium name="The Broad Institute Genomics Platform"/>
            <person name="Cuomo C."/>
            <person name="de Hoog S."/>
            <person name="Gorbushina A."/>
            <person name="Walker B."/>
            <person name="Young S.K."/>
            <person name="Zeng Q."/>
            <person name="Gargeya S."/>
            <person name="Fitzgerald M."/>
            <person name="Haas B."/>
            <person name="Abouelleil A."/>
            <person name="Allen A.W."/>
            <person name="Alvarado L."/>
            <person name="Arachchi H.M."/>
            <person name="Berlin A.M."/>
            <person name="Chapman S.B."/>
            <person name="Gainer-Dewar J."/>
            <person name="Goldberg J."/>
            <person name="Griggs A."/>
            <person name="Gujja S."/>
            <person name="Hansen M."/>
            <person name="Howarth C."/>
            <person name="Imamovic A."/>
            <person name="Ireland A."/>
            <person name="Larimer J."/>
            <person name="McCowan C."/>
            <person name="Murphy C."/>
            <person name="Pearson M."/>
            <person name="Poon T.W."/>
            <person name="Priest M."/>
            <person name="Roberts A."/>
            <person name="Saif S."/>
            <person name="Shea T."/>
            <person name="Sisk P."/>
            <person name="Sykes S."/>
            <person name="Wortman J."/>
            <person name="Nusbaum C."/>
            <person name="Birren B."/>
        </authorList>
    </citation>
    <scope>NUCLEOTIDE SEQUENCE [LARGE SCALE GENOMIC DNA]</scope>
    <source>
        <strain evidence="3 4">CBS 617.96</strain>
    </source>
</reference>
<proteinExistence type="predicted"/>
<dbReference type="InterPro" id="IPR004839">
    <property type="entry name" value="Aminotransferase_I/II_large"/>
</dbReference>
<dbReference type="Proteomes" id="UP000019484">
    <property type="component" value="Unassembled WGS sequence"/>
</dbReference>
<accession>W9YYT3</accession>
<dbReference type="PANTHER" id="PTHR42858:SF1">
    <property type="entry name" value="LD15494P"/>
    <property type="match status" value="1"/>
</dbReference>
<feature type="region of interest" description="Disordered" evidence="1">
    <location>
        <begin position="1"/>
        <end position="21"/>
    </location>
</feature>
<dbReference type="CDD" id="cd00609">
    <property type="entry name" value="AAT_like"/>
    <property type="match status" value="1"/>
</dbReference>
<organism evidence="3 4">
    <name type="scientific">Capronia coronata CBS 617.96</name>
    <dbReference type="NCBI Taxonomy" id="1182541"/>
    <lineage>
        <taxon>Eukaryota</taxon>
        <taxon>Fungi</taxon>
        <taxon>Dikarya</taxon>
        <taxon>Ascomycota</taxon>
        <taxon>Pezizomycotina</taxon>
        <taxon>Eurotiomycetes</taxon>
        <taxon>Chaetothyriomycetidae</taxon>
        <taxon>Chaetothyriales</taxon>
        <taxon>Herpotrichiellaceae</taxon>
        <taxon>Capronia</taxon>
    </lineage>
</organism>
<dbReference type="Pfam" id="PF00155">
    <property type="entry name" value="Aminotran_1_2"/>
    <property type="match status" value="1"/>
</dbReference>
<dbReference type="GO" id="GO:0030170">
    <property type="term" value="F:pyridoxal phosphate binding"/>
    <property type="evidence" value="ECO:0007669"/>
    <property type="project" value="InterPro"/>
</dbReference>
<sequence length="480" mass="52941">MAGGSQTSAIPQPHVDLQKGWPTPRLLPSQALRAAADATLSNPKRATEALLYGPNIGDPALRRSLAAWLSRLYRLRSPPAGSKDDAPEPISYERICITGGASINLACILAAFTDPVYTRRIWMVEPTYFHACKVFEDAGFQNRLVGVPEDEDGLDVEHLSKRIEAVDREEEASGTPYKRPPQYSKLYRHVIYLVPTFSNPSAKTYTLERREALVRLARKNDALIITDDCYDFLSWTAGAKDKEASHANGNGTFHYASMPPPPPPRLVDVDHSLPGGDLEWGNAVSNGSFSKIMGPGMRCGWAEATPAFIVRLNLVGATMSGGAPGQFSSTLIEHALRTGALEAHLQNVLIPTYQTRSATLRRVTEEYLGPLGVDIDTGRPFQLEDGRQDEEVLGGFFLYIMFPPGISADEVAAVALKDYNVRLLSAGMMAVKGSKSSDPRLSRGARFCWAWEEEEQLIEGVRRVAQVLKERFLNQNRYHN</sequence>
<dbReference type="GO" id="GO:0047536">
    <property type="term" value="F:2-aminoadipate transaminase activity"/>
    <property type="evidence" value="ECO:0007669"/>
    <property type="project" value="TreeGrafter"/>
</dbReference>
<evidence type="ECO:0000256" key="1">
    <source>
        <dbReference type="SAM" id="MobiDB-lite"/>
    </source>
</evidence>
<evidence type="ECO:0000259" key="2">
    <source>
        <dbReference type="Pfam" id="PF00155"/>
    </source>
</evidence>
<dbReference type="EMBL" id="AMWN01000002">
    <property type="protein sequence ID" value="EXJ94830.1"/>
    <property type="molecule type" value="Genomic_DNA"/>
</dbReference>
<feature type="compositionally biased region" description="Polar residues" evidence="1">
    <location>
        <begin position="1"/>
        <end position="10"/>
    </location>
</feature>
<evidence type="ECO:0000313" key="4">
    <source>
        <dbReference type="Proteomes" id="UP000019484"/>
    </source>
</evidence>
<dbReference type="STRING" id="1182541.W9YYT3"/>
<name>W9YYT3_9EURO</name>
<protein>
    <recommendedName>
        <fullName evidence="2">Aminotransferase class I/classII large domain-containing protein</fullName>
    </recommendedName>
</protein>
<dbReference type="RefSeq" id="XP_007722324.1">
    <property type="nucleotide sequence ID" value="XM_007724134.1"/>
</dbReference>
<dbReference type="Gene3D" id="3.90.1150.10">
    <property type="entry name" value="Aspartate Aminotransferase, domain 1"/>
    <property type="match status" value="1"/>
</dbReference>
<keyword evidence="4" id="KW-1185">Reference proteome</keyword>
<dbReference type="HOGENOM" id="CLU_017584_0_6_1"/>
<comment type="caution">
    <text evidence="3">The sequence shown here is derived from an EMBL/GenBank/DDBJ whole genome shotgun (WGS) entry which is preliminary data.</text>
</comment>
<dbReference type="Gene3D" id="3.40.640.10">
    <property type="entry name" value="Type I PLP-dependent aspartate aminotransferase-like (Major domain)"/>
    <property type="match status" value="1"/>
</dbReference>
<dbReference type="InterPro" id="IPR015422">
    <property type="entry name" value="PyrdxlP-dep_Trfase_small"/>
</dbReference>
<dbReference type="eggNOG" id="KOG0634">
    <property type="taxonomic scope" value="Eukaryota"/>
</dbReference>
<dbReference type="SUPFAM" id="SSF53383">
    <property type="entry name" value="PLP-dependent transferases"/>
    <property type="match status" value="1"/>
</dbReference>
<dbReference type="OrthoDB" id="7042322at2759"/>